<comment type="catalytic activity">
    <reaction evidence="9 10">
        <text>L-cysteinyl-[protein] + hexadecanoyl-CoA = S-hexadecanoyl-L-cysteinyl-[protein] + CoA</text>
        <dbReference type="Rhea" id="RHEA:36683"/>
        <dbReference type="Rhea" id="RHEA-COMP:10131"/>
        <dbReference type="Rhea" id="RHEA-COMP:11032"/>
        <dbReference type="ChEBI" id="CHEBI:29950"/>
        <dbReference type="ChEBI" id="CHEBI:57287"/>
        <dbReference type="ChEBI" id="CHEBI:57379"/>
        <dbReference type="ChEBI" id="CHEBI:74151"/>
        <dbReference type="EC" id="2.3.1.225"/>
    </reaction>
</comment>
<keyword evidence="4 10" id="KW-1133">Transmembrane helix</keyword>
<organism evidence="12">
    <name type="scientific">Arcella intermedia</name>
    <dbReference type="NCBI Taxonomy" id="1963864"/>
    <lineage>
        <taxon>Eukaryota</taxon>
        <taxon>Amoebozoa</taxon>
        <taxon>Tubulinea</taxon>
        <taxon>Elardia</taxon>
        <taxon>Arcellinida</taxon>
        <taxon>Sphaerothecina</taxon>
        <taxon>Arcellidae</taxon>
        <taxon>Arcella</taxon>
    </lineage>
</organism>
<dbReference type="AlphaFoldDB" id="A0A6B2LB39"/>
<comment type="similarity">
    <text evidence="10">Belongs to the DHHC palmitoyltransferase family.</text>
</comment>
<comment type="subcellular location">
    <subcellularLocation>
        <location evidence="1">Endomembrane system</location>
        <topology evidence="1">Multi-pass membrane protein</topology>
    </subcellularLocation>
</comment>
<evidence type="ECO:0000256" key="7">
    <source>
        <dbReference type="ARBA" id="ARBA00023288"/>
    </source>
</evidence>
<comment type="domain">
    <text evidence="10">The DHHC domain is required for palmitoyltransferase activity.</text>
</comment>
<keyword evidence="5 10" id="KW-0472">Membrane</keyword>
<dbReference type="GO" id="GO:0019706">
    <property type="term" value="F:protein-cysteine S-palmitoyltransferase activity"/>
    <property type="evidence" value="ECO:0007669"/>
    <property type="project" value="UniProtKB-EC"/>
</dbReference>
<evidence type="ECO:0000256" key="8">
    <source>
        <dbReference type="ARBA" id="ARBA00023315"/>
    </source>
</evidence>
<dbReference type="InterPro" id="IPR039859">
    <property type="entry name" value="PFA4/ZDH16/20/ERF2-like"/>
</dbReference>
<feature type="transmembrane region" description="Helical" evidence="10">
    <location>
        <begin position="40"/>
        <end position="59"/>
    </location>
</feature>
<dbReference type="GO" id="GO:0005794">
    <property type="term" value="C:Golgi apparatus"/>
    <property type="evidence" value="ECO:0007669"/>
    <property type="project" value="TreeGrafter"/>
</dbReference>
<evidence type="ECO:0000256" key="10">
    <source>
        <dbReference type="RuleBase" id="RU079119"/>
    </source>
</evidence>
<evidence type="ECO:0000256" key="1">
    <source>
        <dbReference type="ARBA" id="ARBA00004127"/>
    </source>
</evidence>
<evidence type="ECO:0000259" key="11">
    <source>
        <dbReference type="Pfam" id="PF01529"/>
    </source>
</evidence>
<proteinExistence type="inferred from homology"/>
<protein>
    <recommendedName>
        <fullName evidence="10">Palmitoyltransferase</fullName>
        <ecNumber evidence="10">2.3.1.225</ecNumber>
    </recommendedName>
</protein>
<reference evidence="12" key="1">
    <citation type="journal article" date="2020" name="J. Eukaryot. Microbiol.">
        <title>De novo Sequencing, Assembly and Annotation of the Transcriptome for the Free-Living Testate Amoeba Arcella intermedia.</title>
        <authorList>
            <person name="Ribeiro G.M."/>
            <person name="Porfirio-Sousa A.L."/>
            <person name="Maurer-Alcala X.X."/>
            <person name="Katz L.A."/>
            <person name="Lahr D.J.G."/>
        </authorList>
    </citation>
    <scope>NUCLEOTIDE SEQUENCE</scope>
</reference>
<dbReference type="InterPro" id="IPR001594">
    <property type="entry name" value="Palmitoyltrfase_DHHC"/>
</dbReference>
<sequence>MIHGPDRKYFWASAIALIGGGLGFLIFVTPELYVGDVLPAGWNVAFIPIFAFVWVYTIVMHNVVAYMDPGIIPRQPKPKLPDTDDAYLLGAVYPPHEKTVQVNGVNIKLRWCVTCHIYKPPRSTHCGICDNCVYRFDHHCPYIGNCIGLRNYRYFLLFIFGVLFCSVFAFGHCMALIIARSVRVGISEAFLMGRVGFVFAWLVGVMTFISMCLLLMLVGLTSFLVSTARTTNENIKNAFPNQNPFHLGVCSNWFAMCCPARYPSSIDPREIVGGPGDV</sequence>
<dbReference type="EC" id="2.3.1.225" evidence="10"/>
<keyword evidence="2 10" id="KW-0808">Transferase</keyword>
<evidence type="ECO:0000256" key="2">
    <source>
        <dbReference type="ARBA" id="ARBA00022679"/>
    </source>
</evidence>
<evidence type="ECO:0000256" key="4">
    <source>
        <dbReference type="ARBA" id="ARBA00022989"/>
    </source>
</evidence>
<dbReference type="PANTHER" id="PTHR22883">
    <property type="entry name" value="ZINC FINGER DHHC DOMAIN CONTAINING PROTEIN"/>
    <property type="match status" value="1"/>
</dbReference>
<dbReference type="PANTHER" id="PTHR22883:SF43">
    <property type="entry name" value="PALMITOYLTRANSFERASE APP"/>
    <property type="match status" value="1"/>
</dbReference>
<dbReference type="EMBL" id="GIBP01005247">
    <property type="protein sequence ID" value="NDV34216.1"/>
    <property type="molecule type" value="Transcribed_RNA"/>
</dbReference>
<evidence type="ECO:0000256" key="6">
    <source>
        <dbReference type="ARBA" id="ARBA00023139"/>
    </source>
</evidence>
<dbReference type="PROSITE" id="PS50216">
    <property type="entry name" value="DHHC"/>
    <property type="match status" value="1"/>
</dbReference>
<keyword evidence="8 10" id="KW-0012">Acyltransferase</keyword>
<feature type="transmembrane region" description="Helical" evidence="10">
    <location>
        <begin position="9"/>
        <end position="28"/>
    </location>
</feature>
<evidence type="ECO:0000256" key="5">
    <source>
        <dbReference type="ARBA" id="ARBA00023136"/>
    </source>
</evidence>
<dbReference type="GO" id="GO:0005783">
    <property type="term" value="C:endoplasmic reticulum"/>
    <property type="evidence" value="ECO:0007669"/>
    <property type="project" value="TreeGrafter"/>
</dbReference>
<keyword evidence="7" id="KW-0449">Lipoprotein</keyword>
<dbReference type="Pfam" id="PF01529">
    <property type="entry name" value="DHHC"/>
    <property type="match status" value="1"/>
</dbReference>
<feature type="transmembrane region" description="Helical" evidence="10">
    <location>
        <begin position="198"/>
        <end position="225"/>
    </location>
</feature>
<keyword evidence="6" id="KW-0564">Palmitate</keyword>
<evidence type="ECO:0000313" key="12">
    <source>
        <dbReference type="EMBL" id="NDV34216.1"/>
    </source>
</evidence>
<keyword evidence="3 10" id="KW-0812">Transmembrane</keyword>
<feature type="domain" description="Palmitoyltransferase DHHC" evidence="11">
    <location>
        <begin position="107"/>
        <end position="237"/>
    </location>
</feature>
<name>A0A6B2LB39_9EUKA</name>
<evidence type="ECO:0000256" key="9">
    <source>
        <dbReference type="ARBA" id="ARBA00048048"/>
    </source>
</evidence>
<accession>A0A6B2LB39</accession>
<feature type="transmembrane region" description="Helical" evidence="10">
    <location>
        <begin position="154"/>
        <end position="178"/>
    </location>
</feature>
<dbReference type="GO" id="GO:0006612">
    <property type="term" value="P:protein targeting to membrane"/>
    <property type="evidence" value="ECO:0007669"/>
    <property type="project" value="TreeGrafter"/>
</dbReference>
<evidence type="ECO:0000256" key="3">
    <source>
        <dbReference type="ARBA" id="ARBA00022692"/>
    </source>
</evidence>